<evidence type="ECO:0000313" key="1">
    <source>
        <dbReference type="EMBL" id="JAE11922.1"/>
    </source>
</evidence>
<protein>
    <submittedName>
        <fullName evidence="1">Uncharacterized protein</fullName>
    </submittedName>
</protein>
<reference evidence="1" key="2">
    <citation type="journal article" date="2015" name="Data Brief">
        <title>Shoot transcriptome of the giant reed, Arundo donax.</title>
        <authorList>
            <person name="Barrero R.A."/>
            <person name="Guerrero F.D."/>
            <person name="Moolhuijzen P."/>
            <person name="Goolsby J.A."/>
            <person name="Tidwell J."/>
            <person name="Bellgard S.E."/>
            <person name="Bellgard M.I."/>
        </authorList>
    </citation>
    <scope>NUCLEOTIDE SEQUENCE</scope>
    <source>
        <tissue evidence="1">Shoot tissue taken approximately 20 cm above the soil surface</tissue>
    </source>
</reference>
<accession>A0A0A9FHU8</accession>
<reference evidence="1" key="1">
    <citation type="submission" date="2014-09" db="EMBL/GenBank/DDBJ databases">
        <authorList>
            <person name="Magalhaes I.L.F."/>
            <person name="Oliveira U."/>
            <person name="Santos F.R."/>
            <person name="Vidigal T.H.D.A."/>
            <person name="Brescovit A.D."/>
            <person name="Santos A.J."/>
        </authorList>
    </citation>
    <scope>NUCLEOTIDE SEQUENCE</scope>
    <source>
        <tissue evidence="1">Shoot tissue taken approximately 20 cm above the soil surface</tissue>
    </source>
</reference>
<name>A0A0A9FHU8_ARUDO</name>
<proteinExistence type="predicted"/>
<dbReference type="AlphaFoldDB" id="A0A0A9FHU8"/>
<organism evidence="1">
    <name type="scientific">Arundo donax</name>
    <name type="common">Giant reed</name>
    <name type="synonym">Donax arundinaceus</name>
    <dbReference type="NCBI Taxonomy" id="35708"/>
    <lineage>
        <taxon>Eukaryota</taxon>
        <taxon>Viridiplantae</taxon>
        <taxon>Streptophyta</taxon>
        <taxon>Embryophyta</taxon>
        <taxon>Tracheophyta</taxon>
        <taxon>Spermatophyta</taxon>
        <taxon>Magnoliopsida</taxon>
        <taxon>Liliopsida</taxon>
        <taxon>Poales</taxon>
        <taxon>Poaceae</taxon>
        <taxon>PACMAD clade</taxon>
        <taxon>Arundinoideae</taxon>
        <taxon>Arundineae</taxon>
        <taxon>Arundo</taxon>
    </lineage>
</organism>
<sequence>MQSSLLLCRLLRPTFQSLIGTVARQLPLHLVPSLRAPLLKNLLRWSRLVLISCSTQ</sequence>
<dbReference type="EMBL" id="GBRH01185974">
    <property type="protein sequence ID" value="JAE11922.1"/>
    <property type="molecule type" value="Transcribed_RNA"/>
</dbReference>